<sequence>MFSDLTGRRAVATDAARRAGEHLKFLYADRGALVVEQKGLNDFVSRADREAEAIIKTCLGEAFPDDGFIGEETGQSGASRARVVWVVDPLDGTTNFLKGTHNWCVSIGLVVDDTIVGGVIYDPLRDEIFEGFESQGTRVNGRAVEVSSVADPGNGIIALGYNARIGAARFAGDTQALLATGLNFRQLGAGALMLAYVAAGRIDAYFERHMWPWDAVAGLALIKEAGGLQADYPAGPDILAGSGVLAANPALYPLLKDVLGGGPDPWMVEA</sequence>
<dbReference type="PRINTS" id="PR00377">
    <property type="entry name" value="IMPHPHTASES"/>
</dbReference>
<dbReference type="CDD" id="cd01639">
    <property type="entry name" value="IMPase"/>
    <property type="match status" value="1"/>
</dbReference>
<evidence type="ECO:0000256" key="3">
    <source>
        <dbReference type="ARBA" id="ARBA00009759"/>
    </source>
</evidence>
<feature type="binding site" evidence="9">
    <location>
        <position position="71"/>
    </location>
    <ligand>
        <name>Mg(2+)</name>
        <dbReference type="ChEBI" id="CHEBI:18420"/>
        <label>1</label>
        <note>catalytic</note>
    </ligand>
</feature>
<dbReference type="EC" id="3.1.3.25" evidence="4 10"/>
<comment type="catalytic activity">
    <reaction evidence="1 10">
        <text>a myo-inositol phosphate + H2O = myo-inositol + phosphate</text>
        <dbReference type="Rhea" id="RHEA:24056"/>
        <dbReference type="ChEBI" id="CHEBI:15377"/>
        <dbReference type="ChEBI" id="CHEBI:17268"/>
        <dbReference type="ChEBI" id="CHEBI:43474"/>
        <dbReference type="ChEBI" id="CHEBI:84139"/>
        <dbReference type="EC" id="3.1.3.25"/>
    </reaction>
</comment>
<dbReference type="Gene3D" id="3.30.540.10">
    <property type="entry name" value="Fructose-1,6-Bisphosphatase, subunit A, domain 1"/>
    <property type="match status" value="1"/>
</dbReference>
<dbReference type="RefSeq" id="WP_282582849.1">
    <property type="nucleotide sequence ID" value="NZ_JAMOIM010000001.1"/>
</dbReference>
<dbReference type="Pfam" id="PF00459">
    <property type="entry name" value="Inositol_P"/>
    <property type="match status" value="1"/>
</dbReference>
<name>A0AA42CKN8_9HYPH</name>
<dbReference type="Gene3D" id="3.40.190.80">
    <property type="match status" value="1"/>
</dbReference>
<feature type="binding site" evidence="9">
    <location>
        <position position="90"/>
    </location>
    <ligand>
        <name>Mg(2+)</name>
        <dbReference type="ChEBI" id="CHEBI:18420"/>
        <label>2</label>
    </ligand>
</feature>
<evidence type="ECO:0000313" key="11">
    <source>
        <dbReference type="EMBL" id="MCW6506485.1"/>
    </source>
</evidence>
<reference evidence="11" key="1">
    <citation type="submission" date="2022-05" db="EMBL/GenBank/DDBJ databases">
        <authorList>
            <person name="Pankratov T."/>
        </authorList>
    </citation>
    <scope>NUCLEOTIDE SEQUENCE</scope>
    <source>
        <strain evidence="11">BP6-180914</strain>
    </source>
</reference>
<keyword evidence="8 9" id="KW-0460">Magnesium</keyword>
<comment type="caution">
    <text evidence="11">The sequence shown here is derived from an EMBL/GenBank/DDBJ whole genome shotgun (WGS) entry which is preliminary data.</text>
</comment>
<feature type="binding site" evidence="9">
    <location>
        <position position="214"/>
    </location>
    <ligand>
        <name>Mg(2+)</name>
        <dbReference type="ChEBI" id="CHEBI:18420"/>
        <label>1</label>
        <note>catalytic</note>
    </ligand>
</feature>
<evidence type="ECO:0000256" key="4">
    <source>
        <dbReference type="ARBA" id="ARBA00013106"/>
    </source>
</evidence>
<evidence type="ECO:0000256" key="10">
    <source>
        <dbReference type="RuleBase" id="RU364068"/>
    </source>
</evidence>
<evidence type="ECO:0000256" key="9">
    <source>
        <dbReference type="PIRSR" id="PIRSR600760-2"/>
    </source>
</evidence>
<dbReference type="EMBL" id="JAMOIM010000001">
    <property type="protein sequence ID" value="MCW6506485.1"/>
    <property type="molecule type" value="Genomic_DNA"/>
</dbReference>
<keyword evidence="6 9" id="KW-0479">Metal-binding</keyword>
<evidence type="ECO:0000256" key="8">
    <source>
        <dbReference type="ARBA" id="ARBA00022842"/>
    </source>
</evidence>
<keyword evidence="7 10" id="KW-0378">Hydrolase</keyword>
<proteinExistence type="inferred from homology"/>
<organism evidence="11 12">
    <name type="scientific">Lichenifustis flavocetrariae</name>
    <dbReference type="NCBI Taxonomy" id="2949735"/>
    <lineage>
        <taxon>Bacteria</taxon>
        <taxon>Pseudomonadati</taxon>
        <taxon>Pseudomonadota</taxon>
        <taxon>Alphaproteobacteria</taxon>
        <taxon>Hyphomicrobiales</taxon>
        <taxon>Lichenihabitantaceae</taxon>
        <taxon>Lichenifustis</taxon>
    </lineage>
</organism>
<evidence type="ECO:0000256" key="7">
    <source>
        <dbReference type="ARBA" id="ARBA00022801"/>
    </source>
</evidence>
<dbReference type="InterPro" id="IPR033942">
    <property type="entry name" value="IMPase"/>
</dbReference>
<dbReference type="PANTHER" id="PTHR20854">
    <property type="entry name" value="INOSITOL MONOPHOSPHATASE"/>
    <property type="match status" value="1"/>
</dbReference>
<dbReference type="SUPFAM" id="SSF56655">
    <property type="entry name" value="Carbohydrate phosphatase"/>
    <property type="match status" value="1"/>
</dbReference>
<gene>
    <name evidence="11" type="ORF">M8523_00435</name>
</gene>
<dbReference type="PROSITE" id="PS00629">
    <property type="entry name" value="IMP_1"/>
    <property type="match status" value="1"/>
</dbReference>
<comment type="similarity">
    <text evidence="3 10">Belongs to the inositol monophosphatase superfamily.</text>
</comment>
<dbReference type="Proteomes" id="UP001165667">
    <property type="component" value="Unassembled WGS sequence"/>
</dbReference>
<dbReference type="GO" id="GO:0046872">
    <property type="term" value="F:metal ion binding"/>
    <property type="evidence" value="ECO:0007669"/>
    <property type="project" value="UniProtKB-KW"/>
</dbReference>
<feature type="binding site" evidence="9">
    <location>
        <position position="91"/>
    </location>
    <ligand>
        <name>Mg(2+)</name>
        <dbReference type="ChEBI" id="CHEBI:18420"/>
        <label>1</label>
        <note>catalytic</note>
    </ligand>
</feature>
<dbReference type="PANTHER" id="PTHR20854:SF4">
    <property type="entry name" value="INOSITOL-1-MONOPHOSPHATASE-RELATED"/>
    <property type="match status" value="1"/>
</dbReference>
<dbReference type="FunFam" id="3.30.540.10:FF:000003">
    <property type="entry name" value="Inositol-1-monophosphatase"/>
    <property type="match status" value="1"/>
</dbReference>
<protein>
    <recommendedName>
        <fullName evidence="5 10">Inositol-1-monophosphatase</fullName>
        <ecNumber evidence="4 10">3.1.3.25</ecNumber>
    </recommendedName>
</protein>
<dbReference type="GO" id="GO:0008934">
    <property type="term" value="F:inositol monophosphate 1-phosphatase activity"/>
    <property type="evidence" value="ECO:0007669"/>
    <property type="project" value="InterPro"/>
</dbReference>
<dbReference type="GO" id="GO:0007165">
    <property type="term" value="P:signal transduction"/>
    <property type="evidence" value="ECO:0007669"/>
    <property type="project" value="TreeGrafter"/>
</dbReference>
<feature type="binding site" evidence="9">
    <location>
        <position position="88"/>
    </location>
    <ligand>
        <name>Mg(2+)</name>
        <dbReference type="ChEBI" id="CHEBI:18420"/>
        <label>1</label>
        <note>catalytic</note>
    </ligand>
</feature>
<keyword evidence="12" id="KW-1185">Reference proteome</keyword>
<dbReference type="InterPro" id="IPR020583">
    <property type="entry name" value="Inositol_monoP_metal-BS"/>
</dbReference>
<dbReference type="AlphaFoldDB" id="A0AA42CKN8"/>
<evidence type="ECO:0000256" key="2">
    <source>
        <dbReference type="ARBA" id="ARBA00001946"/>
    </source>
</evidence>
<evidence type="ECO:0000256" key="6">
    <source>
        <dbReference type="ARBA" id="ARBA00022723"/>
    </source>
</evidence>
<evidence type="ECO:0000313" key="12">
    <source>
        <dbReference type="Proteomes" id="UP001165667"/>
    </source>
</evidence>
<evidence type="ECO:0000256" key="5">
    <source>
        <dbReference type="ARBA" id="ARBA00019784"/>
    </source>
</evidence>
<accession>A0AA42CKN8</accession>
<evidence type="ECO:0000256" key="1">
    <source>
        <dbReference type="ARBA" id="ARBA00001033"/>
    </source>
</evidence>
<dbReference type="InterPro" id="IPR000760">
    <property type="entry name" value="Inositol_monophosphatase-like"/>
</dbReference>
<dbReference type="GO" id="GO:0006020">
    <property type="term" value="P:inositol metabolic process"/>
    <property type="evidence" value="ECO:0007669"/>
    <property type="project" value="TreeGrafter"/>
</dbReference>
<comment type="cofactor">
    <cofactor evidence="2 9 10">
        <name>Mg(2+)</name>
        <dbReference type="ChEBI" id="CHEBI:18420"/>
    </cofactor>
</comment>